<dbReference type="InterPro" id="IPR023772">
    <property type="entry name" value="DNA-bd_HTH_TetR-type_CS"/>
</dbReference>
<proteinExistence type="predicted"/>
<keyword evidence="1" id="KW-0805">Transcription regulation</keyword>
<dbReference type="SUPFAM" id="SSF46689">
    <property type="entry name" value="Homeodomain-like"/>
    <property type="match status" value="1"/>
</dbReference>
<accession>A0A1H4R3S2</accession>
<sequence length="221" mass="24218">MARSDDQNRTARERSREAILDAATALFAEHGVSGASIAAITQRAGVAQGLVSYHFGGKDHLVSAVVDRWFETLFGIPEAEGSADERLAGIIDGALLATGYALPVQRAVFSLQQQPKTHRLFAESEERHGEQARIAEDRVRAVFAARGAADPALEEIMLRSTLEGIFMKFAVYGGTFPLEDARRWMHRLYGLPEPENDLPLPLAPRAADVRLRAMGALRPEE</sequence>
<keyword evidence="2 4" id="KW-0238">DNA-binding</keyword>
<dbReference type="PRINTS" id="PR00455">
    <property type="entry name" value="HTHTETR"/>
</dbReference>
<evidence type="ECO:0000259" key="5">
    <source>
        <dbReference type="PROSITE" id="PS50977"/>
    </source>
</evidence>
<reference evidence="7" key="1">
    <citation type="submission" date="2016-10" db="EMBL/GenBank/DDBJ databases">
        <authorList>
            <person name="Varghese N."/>
            <person name="Submissions S."/>
        </authorList>
    </citation>
    <scope>NUCLEOTIDE SEQUENCE [LARGE SCALE GENOMIC DNA]</scope>
    <source>
        <strain evidence="7">DSM 16089</strain>
    </source>
</reference>
<evidence type="ECO:0000313" key="6">
    <source>
        <dbReference type="EMBL" id="SEC26579.1"/>
    </source>
</evidence>
<dbReference type="PANTHER" id="PTHR30055">
    <property type="entry name" value="HTH-TYPE TRANSCRIPTIONAL REGULATOR RUTR"/>
    <property type="match status" value="1"/>
</dbReference>
<feature type="domain" description="HTH tetR-type" evidence="5">
    <location>
        <begin position="13"/>
        <end position="73"/>
    </location>
</feature>
<dbReference type="InterPro" id="IPR050109">
    <property type="entry name" value="HTH-type_TetR-like_transc_reg"/>
</dbReference>
<dbReference type="OrthoDB" id="116659at2"/>
<name>A0A1H4R3S2_9MICO</name>
<dbReference type="Proteomes" id="UP000183750">
    <property type="component" value="Unassembled WGS sequence"/>
</dbReference>
<dbReference type="InterPro" id="IPR009057">
    <property type="entry name" value="Homeodomain-like_sf"/>
</dbReference>
<keyword evidence="3" id="KW-0804">Transcription</keyword>
<dbReference type="AlphaFoldDB" id="A0A1H4R3S2"/>
<evidence type="ECO:0000256" key="4">
    <source>
        <dbReference type="PROSITE-ProRule" id="PRU00335"/>
    </source>
</evidence>
<dbReference type="PANTHER" id="PTHR30055:SF234">
    <property type="entry name" value="HTH-TYPE TRANSCRIPTIONAL REGULATOR BETI"/>
    <property type="match status" value="1"/>
</dbReference>
<dbReference type="RefSeq" id="WP_060927605.1">
    <property type="nucleotide sequence ID" value="NZ_FNSQ01000005.1"/>
</dbReference>
<evidence type="ECO:0000313" key="7">
    <source>
        <dbReference type="Proteomes" id="UP000183750"/>
    </source>
</evidence>
<dbReference type="EMBL" id="FNSQ01000005">
    <property type="protein sequence ID" value="SEC26579.1"/>
    <property type="molecule type" value="Genomic_DNA"/>
</dbReference>
<dbReference type="InterPro" id="IPR001647">
    <property type="entry name" value="HTH_TetR"/>
</dbReference>
<dbReference type="GO" id="GO:0000976">
    <property type="term" value="F:transcription cis-regulatory region binding"/>
    <property type="evidence" value="ECO:0007669"/>
    <property type="project" value="TreeGrafter"/>
</dbReference>
<evidence type="ECO:0000256" key="2">
    <source>
        <dbReference type="ARBA" id="ARBA00023125"/>
    </source>
</evidence>
<dbReference type="PROSITE" id="PS01081">
    <property type="entry name" value="HTH_TETR_1"/>
    <property type="match status" value="1"/>
</dbReference>
<evidence type="ECO:0000256" key="3">
    <source>
        <dbReference type="ARBA" id="ARBA00023163"/>
    </source>
</evidence>
<organism evidence="6 7">
    <name type="scientific">Microbacterium hydrocarbonoxydans</name>
    <dbReference type="NCBI Taxonomy" id="273678"/>
    <lineage>
        <taxon>Bacteria</taxon>
        <taxon>Bacillati</taxon>
        <taxon>Actinomycetota</taxon>
        <taxon>Actinomycetes</taxon>
        <taxon>Micrococcales</taxon>
        <taxon>Microbacteriaceae</taxon>
        <taxon>Microbacterium</taxon>
    </lineage>
</organism>
<dbReference type="PROSITE" id="PS50977">
    <property type="entry name" value="HTH_TETR_2"/>
    <property type="match status" value="1"/>
</dbReference>
<protein>
    <submittedName>
        <fullName evidence="6">DNA-binding transcriptional regulator, AcrR family</fullName>
    </submittedName>
</protein>
<evidence type="ECO:0000256" key="1">
    <source>
        <dbReference type="ARBA" id="ARBA00023015"/>
    </source>
</evidence>
<gene>
    <name evidence="6" type="ORF">SAMN04489807_3284</name>
</gene>
<dbReference type="GO" id="GO:0003700">
    <property type="term" value="F:DNA-binding transcription factor activity"/>
    <property type="evidence" value="ECO:0007669"/>
    <property type="project" value="TreeGrafter"/>
</dbReference>
<keyword evidence="7" id="KW-1185">Reference proteome</keyword>
<dbReference type="Gene3D" id="1.10.357.10">
    <property type="entry name" value="Tetracycline Repressor, domain 2"/>
    <property type="match status" value="1"/>
</dbReference>
<feature type="DNA-binding region" description="H-T-H motif" evidence="4">
    <location>
        <begin position="36"/>
        <end position="55"/>
    </location>
</feature>
<dbReference type="Pfam" id="PF00440">
    <property type="entry name" value="TetR_N"/>
    <property type="match status" value="1"/>
</dbReference>